<dbReference type="GO" id="GO:0021556">
    <property type="term" value="P:central nervous system formation"/>
    <property type="evidence" value="ECO:0007669"/>
    <property type="project" value="TreeGrafter"/>
</dbReference>
<dbReference type="GO" id="GO:0045087">
    <property type="term" value="P:innate immune response"/>
    <property type="evidence" value="ECO:0007669"/>
    <property type="project" value="TreeGrafter"/>
</dbReference>
<dbReference type="PANTHER" id="PTHR23199:SF13">
    <property type="entry name" value="PROTEIN SPAETZLE 3"/>
    <property type="match status" value="1"/>
</dbReference>
<dbReference type="GO" id="GO:0005615">
    <property type="term" value="C:extracellular space"/>
    <property type="evidence" value="ECO:0007669"/>
    <property type="project" value="UniProtKB-ARBA"/>
</dbReference>
<dbReference type="InterPro" id="IPR029034">
    <property type="entry name" value="Cystine-knot_cytokine"/>
</dbReference>
<feature type="compositionally biased region" description="Polar residues" evidence="5">
    <location>
        <begin position="247"/>
        <end position="258"/>
    </location>
</feature>
<organism evidence="6">
    <name type="scientific">Daphnia magna</name>
    <dbReference type="NCBI Taxonomy" id="35525"/>
    <lineage>
        <taxon>Eukaryota</taxon>
        <taxon>Metazoa</taxon>
        <taxon>Ecdysozoa</taxon>
        <taxon>Arthropoda</taxon>
        <taxon>Crustacea</taxon>
        <taxon>Branchiopoda</taxon>
        <taxon>Diplostraca</taxon>
        <taxon>Cladocera</taxon>
        <taxon>Anomopoda</taxon>
        <taxon>Daphniidae</taxon>
        <taxon>Daphnia</taxon>
    </lineage>
</organism>
<keyword evidence="4" id="KW-0325">Glycoprotein</keyword>
<sequence length="402" mass="44742">MTLGTRSGSLLFSDPLAFLPASESAGGANSNGLRMLFHNWNQTQSAGGTFNHQPHENVIQQQRQLDQLGEIKARMEQMQQTGPMASADRSIHSRRIKQPQDSSQLLEPIPVMDLDHPLNSWMLPNRNSQHLGPLATSNNSDWPILPKFTVSALSNGTLVQIPILWTAMSMAMGLEIRGDIIRGLPCIKRLNQLFCPTAGNRYPGDPIEKFIDENKALIRRMYGEFQTPAPTSTNGGAAASNRRSVRHSTSPDKGSANSDWHFRDSELFAEDLEADGSSIFGGGFLADGQNRTRRQTNNRNTNKEKDNKSDACESTVEVVTPYWAANSSGKIRAIVNTQHFEQAVHQEVCSKPRTGRCNGDCSCEQKYKWHRLLAYDPDNDCKGIFMDWFLFPSCCVCRCAPL</sequence>
<feature type="region of interest" description="Disordered" evidence="5">
    <location>
        <begin position="225"/>
        <end position="259"/>
    </location>
</feature>
<reference evidence="6" key="1">
    <citation type="submission" date="2015-10" db="EMBL/GenBank/DDBJ databases">
        <title>EvidentialGene: Evidence-directed Construction of Complete mRNA Transcriptomes without Genomes.</title>
        <authorList>
            <person name="Gilbert D.G."/>
        </authorList>
    </citation>
    <scope>NUCLEOTIDE SEQUENCE</scope>
</reference>
<evidence type="ECO:0000256" key="2">
    <source>
        <dbReference type="ARBA" id="ARBA00022729"/>
    </source>
</evidence>
<protein>
    <submittedName>
        <fullName evidence="6">Spatzle</fullName>
    </submittedName>
</protein>
<dbReference type="PANTHER" id="PTHR23199">
    <property type="entry name" value="NEUROTROPHIN 1-RELATED"/>
    <property type="match status" value="1"/>
</dbReference>
<evidence type="ECO:0000256" key="1">
    <source>
        <dbReference type="ARBA" id="ARBA00011748"/>
    </source>
</evidence>
<feature type="compositionally biased region" description="Basic and acidic residues" evidence="5">
    <location>
        <begin position="301"/>
        <end position="310"/>
    </location>
</feature>
<feature type="region of interest" description="Disordered" evidence="5">
    <location>
        <begin position="283"/>
        <end position="310"/>
    </location>
</feature>
<dbReference type="SUPFAM" id="SSF57501">
    <property type="entry name" value="Cystine-knot cytokines"/>
    <property type="match status" value="1"/>
</dbReference>
<keyword evidence="2" id="KW-0732">Signal</keyword>
<dbReference type="FunFam" id="2.10.90.10:FF:000018">
    <property type="entry name" value="Spatzle 4"/>
    <property type="match status" value="1"/>
</dbReference>
<proteinExistence type="predicted"/>
<dbReference type="Gene3D" id="2.10.90.10">
    <property type="entry name" value="Cystine-knot cytokines"/>
    <property type="match status" value="1"/>
</dbReference>
<dbReference type="GO" id="GO:0008083">
    <property type="term" value="F:growth factor activity"/>
    <property type="evidence" value="ECO:0007669"/>
    <property type="project" value="TreeGrafter"/>
</dbReference>
<dbReference type="GO" id="GO:0005121">
    <property type="term" value="F:Toll binding"/>
    <property type="evidence" value="ECO:0007669"/>
    <property type="project" value="TreeGrafter"/>
</dbReference>
<dbReference type="EMBL" id="GDIQ01098155">
    <property type="protein sequence ID" value="JAL53571.1"/>
    <property type="molecule type" value="Transcribed_RNA"/>
</dbReference>
<dbReference type="InterPro" id="IPR052444">
    <property type="entry name" value="Spz/Toll_ligand-like"/>
</dbReference>
<keyword evidence="3" id="KW-1015">Disulfide bond</keyword>
<dbReference type="Pfam" id="PF16077">
    <property type="entry name" value="Spaetzle"/>
    <property type="match status" value="1"/>
</dbReference>
<dbReference type="AlphaFoldDB" id="A0A0N8ASA7"/>
<name>A0A0N8ASA7_9CRUS</name>
<evidence type="ECO:0000256" key="4">
    <source>
        <dbReference type="ARBA" id="ARBA00023180"/>
    </source>
</evidence>
<comment type="subunit">
    <text evidence="1">Homodimer; disulfide-linked.</text>
</comment>
<dbReference type="OrthoDB" id="6630583at2759"/>
<dbReference type="InterPro" id="IPR032104">
    <property type="entry name" value="Spaetzle"/>
</dbReference>
<evidence type="ECO:0000256" key="3">
    <source>
        <dbReference type="ARBA" id="ARBA00023157"/>
    </source>
</evidence>
<evidence type="ECO:0000313" key="6">
    <source>
        <dbReference type="EMBL" id="JAL53571.1"/>
    </source>
</evidence>
<accession>A0A0N8ASA7</accession>
<evidence type="ECO:0000256" key="5">
    <source>
        <dbReference type="SAM" id="MobiDB-lite"/>
    </source>
</evidence>